<feature type="domain" description="FAM192A/Fyv6 N-terminal" evidence="5">
    <location>
        <begin position="5"/>
        <end position="106"/>
    </location>
</feature>
<dbReference type="GO" id="GO:0005634">
    <property type="term" value="C:nucleus"/>
    <property type="evidence" value="ECO:0007669"/>
    <property type="project" value="UniProtKB-SubCell"/>
</dbReference>
<evidence type="ECO:0000256" key="1">
    <source>
        <dbReference type="ARBA" id="ARBA00004123"/>
    </source>
</evidence>
<evidence type="ECO:0000256" key="3">
    <source>
        <dbReference type="SAM" id="Coils"/>
    </source>
</evidence>
<comment type="caution">
    <text evidence="6">The sequence shown here is derived from an EMBL/GenBank/DDBJ whole genome shotgun (WGS) entry which is preliminary data.</text>
</comment>
<gene>
    <name evidence="6" type="ORF">CLODIP_2_CD11462</name>
</gene>
<feature type="compositionally biased region" description="Polar residues" evidence="4">
    <location>
        <begin position="193"/>
        <end position="203"/>
    </location>
</feature>
<keyword evidence="3" id="KW-0175">Coiled coil</keyword>
<sequence>MSSGFVTESEVEEQKKKRQEEWERVRKPDDPQEAPEEAYDPRCLYERLQEQKMKKEMEFEEAHKLKNMIKGLDDDEINFLDQVDKHKIEAEKRKNAEEEEAIAEYRNAVNSLQDDNLQTRINLEVIKKPVGGGGSGSTVRSQQKLLVGAVKRKCSEPSTPEAQIDVKRKPEGEQQSGPVMTCIGILPGIGNYPDSSDSEQSSNTDDEMNLQRGS</sequence>
<protein>
    <recommendedName>
        <fullName evidence="5">FAM192A/Fyv6 N-terminal domain-containing protein</fullName>
    </recommendedName>
</protein>
<dbReference type="AlphaFoldDB" id="A0A8S1BWN2"/>
<dbReference type="PANTHER" id="PTHR13495:SF0">
    <property type="entry name" value="PSME3-INTERACTING PROTEIN"/>
    <property type="match status" value="1"/>
</dbReference>
<dbReference type="Proteomes" id="UP000494165">
    <property type="component" value="Unassembled WGS sequence"/>
</dbReference>
<dbReference type="OrthoDB" id="75807at2759"/>
<keyword evidence="2" id="KW-0539">Nucleus</keyword>
<organism evidence="6 7">
    <name type="scientific">Cloeon dipterum</name>
    <dbReference type="NCBI Taxonomy" id="197152"/>
    <lineage>
        <taxon>Eukaryota</taxon>
        <taxon>Metazoa</taxon>
        <taxon>Ecdysozoa</taxon>
        <taxon>Arthropoda</taxon>
        <taxon>Hexapoda</taxon>
        <taxon>Insecta</taxon>
        <taxon>Pterygota</taxon>
        <taxon>Palaeoptera</taxon>
        <taxon>Ephemeroptera</taxon>
        <taxon>Pisciforma</taxon>
        <taxon>Baetidae</taxon>
        <taxon>Cloeon</taxon>
    </lineage>
</organism>
<evidence type="ECO:0000313" key="7">
    <source>
        <dbReference type="Proteomes" id="UP000494165"/>
    </source>
</evidence>
<reference evidence="6 7" key="1">
    <citation type="submission" date="2020-04" db="EMBL/GenBank/DDBJ databases">
        <authorList>
            <person name="Alioto T."/>
            <person name="Alioto T."/>
            <person name="Gomez Garrido J."/>
        </authorList>
    </citation>
    <scope>NUCLEOTIDE SEQUENCE [LARGE SCALE GENOMIC DNA]</scope>
</reference>
<dbReference type="EMBL" id="CADEPI010000005">
    <property type="protein sequence ID" value="CAB3361116.1"/>
    <property type="molecule type" value="Genomic_DNA"/>
</dbReference>
<evidence type="ECO:0000256" key="4">
    <source>
        <dbReference type="SAM" id="MobiDB-lite"/>
    </source>
</evidence>
<dbReference type="PANTHER" id="PTHR13495">
    <property type="entry name" value="NEFA-INTERACTING NUCLEAR PROTEIN NIP30"/>
    <property type="match status" value="1"/>
</dbReference>
<dbReference type="Pfam" id="PF10187">
    <property type="entry name" value="FAM192A_Fyv6_N"/>
    <property type="match status" value="1"/>
</dbReference>
<evidence type="ECO:0000256" key="2">
    <source>
        <dbReference type="ARBA" id="ARBA00023242"/>
    </source>
</evidence>
<proteinExistence type="predicted"/>
<feature type="coiled-coil region" evidence="3">
    <location>
        <begin position="45"/>
        <end position="115"/>
    </location>
</feature>
<feature type="region of interest" description="Disordered" evidence="4">
    <location>
        <begin position="1"/>
        <end position="43"/>
    </location>
</feature>
<dbReference type="InterPro" id="IPR019331">
    <property type="entry name" value="FAM192A/Fyv6_N"/>
</dbReference>
<name>A0A8S1BWN2_9INSE</name>
<feature type="region of interest" description="Disordered" evidence="4">
    <location>
        <begin position="150"/>
        <end position="214"/>
    </location>
</feature>
<evidence type="ECO:0000313" key="6">
    <source>
        <dbReference type="EMBL" id="CAB3361116.1"/>
    </source>
</evidence>
<evidence type="ECO:0000259" key="5">
    <source>
        <dbReference type="Pfam" id="PF10187"/>
    </source>
</evidence>
<feature type="compositionally biased region" description="Basic and acidic residues" evidence="4">
    <location>
        <begin position="12"/>
        <end position="30"/>
    </location>
</feature>
<dbReference type="InterPro" id="IPR039845">
    <property type="entry name" value="FAM192A"/>
</dbReference>
<keyword evidence="7" id="KW-1185">Reference proteome</keyword>
<accession>A0A8S1BWN2</accession>
<comment type="subcellular location">
    <subcellularLocation>
        <location evidence="1">Nucleus</location>
    </subcellularLocation>
</comment>